<organism evidence="2 3">
    <name type="scientific">Rhizophagus irregularis</name>
    <dbReference type="NCBI Taxonomy" id="588596"/>
    <lineage>
        <taxon>Eukaryota</taxon>
        <taxon>Fungi</taxon>
        <taxon>Fungi incertae sedis</taxon>
        <taxon>Mucoromycota</taxon>
        <taxon>Glomeromycotina</taxon>
        <taxon>Glomeromycetes</taxon>
        <taxon>Glomerales</taxon>
        <taxon>Glomeraceae</taxon>
        <taxon>Rhizophagus</taxon>
    </lineage>
</organism>
<evidence type="ECO:0000313" key="2">
    <source>
        <dbReference type="EMBL" id="CAB5370068.1"/>
    </source>
</evidence>
<feature type="region of interest" description="Disordered" evidence="1">
    <location>
        <begin position="62"/>
        <end position="92"/>
    </location>
</feature>
<accession>A0A915ZB95</accession>
<evidence type="ECO:0000313" key="3">
    <source>
        <dbReference type="Proteomes" id="UP000684084"/>
    </source>
</evidence>
<comment type="caution">
    <text evidence="2">The sequence shown here is derived from an EMBL/GenBank/DDBJ whole genome shotgun (WGS) entry which is preliminary data.</text>
</comment>
<dbReference type="Proteomes" id="UP000684084">
    <property type="component" value="Unassembled WGS sequence"/>
</dbReference>
<protein>
    <submittedName>
        <fullName evidence="2">Uncharacterized protein</fullName>
    </submittedName>
</protein>
<sequence>MWRMIGPRGYLFWGHERTKEWGKLNCLTESNLFVHCVWNKKIENEKGINNYYVSQRDHQTLDDANVANDANDANDSNDSNDLNDSNDSNYSK</sequence>
<reference evidence="2" key="1">
    <citation type="submission" date="2020-05" db="EMBL/GenBank/DDBJ databases">
        <authorList>
            <person name="Rincon C."/>
            <person name="Sanders R I."/>
            <person name="Robbins C."/>
            <person name="Chaturvedi A."/>
        </authorList>
    </citation>
    <scope>NUCLEOTIDE SEQUENCE</scope>
    <source>
        <strain evidence="2">CHB12</strain>
    </source>
</reference>
<proteinExistence type="predicted"/>
<evidence type="ECO:0000256" key="1">
    <source>
        <dbReference type="SAM" id="MobiDB-lite"/>
    </source>
</evidence>
<name>A0A915ZB95_9GLOM</name>
<gene>
    <name evidence="2" type="ORF">CHRIB12_LOCUS12484</name>
</gene>
<dbReference type="AlphaFoldDB" id="A0A915ZB95"/>
<dbReference type="EMBL" id="CAGKOT010000027">
    <property type="protein sequence ID" value="CAB5370068.1"/>
    <property type="molecule type" value="Genomic_DNA"/>
</dbReference>